<gene>
    <name evidence="2" type="ORF">KUTeg_024099</name>
</gene>
<dbReference type="SMART" id="SM00554">
    <property type="entry name" value="FAS1"/>
    <property type="match status" value="1"/>
</dbReference>
<dbReference type="InterPro" id="IPR036378">
    <property type="entry name" value="FAS1_dom_sf"/>
</dbReference>
<name>A0ABQ9E2Q7_TEGGR</name>
<accession>A0ABQ9E2Q7</accession>
<evidence type="ECO:0000259" key="1">
    <source>
        <dbReference type="PROSITE" id="PS50213"/>
    </source>
</evidence>
<organism evidence="2 3">
    <name type="scientific">Tegillarca granosa</name>
    <name type="common">Malaysian cockle</name>
    <name type="synonym">Anadara granosa</name>
    <dbReference type="NCBI Taxonomy" id="220873"/>
    <lineage>
        <taxon>Eukaryota</taxon>
        <taxon>Metazoa</taxon>
        <taxon>Spiralia</taxon>
        <taxon>Lophotrochozoa</taxon>
        <taxon>Mollusca</taxon>
        <taxon>Bivalvia</taxon>
        <taxon>Autobranchia</taxon>
        <taxon>Pteriomorphia</taxon>
        <taxon>Arcoida</taxon>
        <taxon>Arcoidea</taxon>
        <taxon>Arcidae</taxon>
        <taxon>Tegillarca</taxon>
    </lineage>
</organism>
<comment type="caution">
    <text evidence="2">The sequence shown here is derived from an EMBL/GenBank/DDBJ whole genome shotgun (WGS) entry which is preliminary data.</text>
</comment>
<proteinExistence type="predicted"/>
<dbReference type="PANTHER" id="PTHR10900:SF77">
    <property type="entry name" value="FI19380P1"/>
    <property type="match status" value="1"/>
</dbReference>
<dbReference type="Proteomes" id="UP001217089">
    <property type="component" value="Unassembled WGS sequence"/>
</dbReference>
<dbReference type="InterPro" id="IPR000782">
    <property type="entry name" value="FAS1_domain"/>
</dbReference>
<dbReference type="EMBL" id="JARBDR010000923">
    <property type="protein sequence ID" value="KAJ8297568.1"/>
    <property type="molecule type" value="Genomic_DNA"/>
</dbReference>
<dbReference type="InterPro" id="IPR050904">
    <property type="entry name" value="Adhesion/Biosynth-related"/>
</dbReference>
<dbReference type="Gene3D" id="2.30.180.10">
    <property type="entry name" value="FAS1 domain"/>
    <property type="match status" value="1"/>
</dbReference>
<evidence type="ECO:0000313" key="3">
    <source>
        <dbReference type="Proteomes" id="UP001217089"/>
    </source>
</evidence>
<evidence type="ECO:0000313" key="2">
    <source>
        <dbReference type="EMBL" id="KAJ8297568.1"/>
    </source>
</evidence>
<keyword evidence="3" id="KW-1185">Reference proteome</keyword>
<dbReference type="Pfam" id="PF02469">
    <property type="entry name" value="Fasciclin"/>
    <property type="match status" value="1"/>
</dbReference>
<feature type="domain" description="FAS1" evidence="1">
    <location>
        <begin position="1"/>
        <end position="86"/>
    </location>
</feature>
<sequence length="150" mass="16739">MDPDLLSSVTSDNNALADLLKYHVVSGNYSTADLSVNEMMLTSLAGTKIRVNDYLVKRRITLEGSYITYPNKVASNGIVHRIHDVMLPPKGSIFDIANILKYHVIPGTLYSAGMHSGSLHNLEVEDQERVYASFLGMFGIFEKKKKSWMT</sequence>
<dbReference type="PROSITE" id="PS50213">
    <property type="entry name" value="FAS1"/>
    <property type="match status" value="1"/>
</dbReference>
<dbReference type="SUPFAM" id="SSF82153">
    <property type="entry name" value="FAS1 domain"/>
    <property type="match status" value="1"/>
</dbReference>
<reference evidence="2 3" key="1">
    <citation type="submission" date="2022-12" db="EMBL/GenBank/DDBJ databases">
        <title>Chromosome-level genome of Tegillarca granosa.</title>
        <authorList>
            <person name="Kim J."/>
        </authorList>
    </citation>
    <scope>NUCLEOTIDE SEQUENCE [LARGE SCALE GENOMIC DNA]</scope>
    <source>
        <strain evidence="2">Teg-2019</strain>
        <tissue evidence="2">Adductor muscle</tissue>
    </source>
</reference>
<dbReference type="PANTHER" id="PTHR10900">
    <property type="entry name" value="PERIOSTIN-RELATED"/>
    <property type="match status" value="1"/>
</dbReference>
<protein>
    <recommendedName>
        <fullName evidence="1">FAS1 domain-containing protein</fullName>
    </recommendedName>
</protein>